<dbReference type="SUPFAM" id="SSF46785">
    <property type="entry name" value="Winged helix' DNA-binding domain"/>
    <property type="match status" value="1"/>
</dbReference>
<dbReference type="InterPro" id="IPR036390">
    <property type="entry name" value="WH_DNA-bd_sf"/>
</dbReference>
<proteinExistence type="predicted"/>
<dbReference type="Gene3D" id="1.10.10.10">
    <property type="entry name" value="Winged helix-like DNA-binding domain superfamily/Winged helix DNA-binding domain"/>
    <property type="match status" value="1"/>
</dbReference>
<evidence type="ECO:0008006" key="2">
    <source>
        <dbReference type="Google" id="ProtNLM"/>
    </source>
</evidence>
<dbReference type="InterPro" id="IPR036388">
    <property type="entry name" value="WH-like_DNA-bd_sf"/>
</dbReference>
<organism evidence="1">
    <name type="scientific">marine sediment metagenome</name>
    <dbReference type="NCBI Taxonomy" id="412755"/>
    <lineage>
        <taxon>unclassified sequences</taxon>
        <taxon>metagenomes</taxon>
        <taxon>ecological metagenomes</taxon>
    </lineage>
</organism>
<name>A0A0F9G181_9ZZZZ</name>
<dbReference type="EMBL" id="LAZR01019460">
    <property type="protein sequence ID" value="KKL92444.1"/>
    <property type="molecule type" value="Genomic_DNA"/>
</dbReference>
<protein>
    <recommendedName>
        <fullName evidence="2">HTH marR-type domain-containing protein</fullName>
    </recommendedName>
</protein>
<evidence type="ECO:0000313" key="1">
    <source>
        <dbReference type="EMBL" id="KKL92444.1"/>
    </source>
</evidence>
<comment type="caution">
    <text evidence="1">The sequence shown here is derived from an EMBL/GenBank/DDBJ whole genome shotgun (WGS) entry which is preliminary data.</text>
</comment>
<dbReference type="AlphaFoldDB" id="A0A0F9G181"/>
<accession>A0A0F9G181</accession>
<sequence length="87" mass="10191">MTKVTFRRKSFDLFTLLKDGMSVGDLYKAFDRDFSYGHFLQNINDLERGDILFLSRQGRTNIITLTEKGKKLHKLILSFNTIMSRVK</sequence>
<gene>
    <name evidence="1" type="ORF">LCGC14_1884600</name>
</gene>
<reference evidence="1" key="1">
    <citation type="journal article" date="2015" name="Nature">
        <title>Complex archaea that bridge the gap between prokaryotes and eukaryotes.</title>
        <authorList>
            <person name="Spang A."/>
            <person name="Saw J.H."/>
            <person name="Jorgensen S.L."/>
            <person name="Zaremba-Niedzwiedzka K."/>
            <person name="Martijn J."/>
            <person name="Lind A.E."/>
            <person name="van Eijk R."/>
            <person name="Schleper C."/>
            <person name="Guy L."/>
            <person name="Ettema T.J."/>
        </authorList>
    </citation>
    <scope>NUCLEOTIDE SEQUENCE</scope>
</reference>